<dbReference type="AlphaFoldDB" id="A0A1C6W9Q4"/>
<dbReference type="Proteomes" id="UP000507536">
    <property type="component" value="Unassembled WGS sequence"/>
</dbReference>
<sequence length="306" mass="35633">MNKIYMKTVFSLLTLFTYASNKALGSESTSSEIMLSNALKNPVIYDPDEIYEKNKNRYLPDPGDENHAEEIMDEARTLFLQFVENESDFKIHGTYDDNTSIYFMKYDDKYVGKIRTKIQCPHTYNEIVKILWDPNGEKEYNDDFISGKVGCAYNPNLLMIQQRYKNGIMERHDYLYAFASKYKISNNTTMIVKASANIIDHNRNKKKNENLLIKSANSFKFEIDHDEDIITGHLNNVFVDLSGYIITKNNEYVEIIHIDSFHDNYLTASKQNTLARRLKRLGAIADLKYYIYEKYTDWSKAGPANI</sequence>
<organism evidence="2">
    <name type="scientific">Plasmodium chabaudi adami</name>
    <dbReference type="NCBI Taxonomy" id="5826"/>
    <lineage>
        <taxon>Eukaryota</taxon>
        <taxon>Sar</taxon>
        <taxon>Alveolata</taxon>
        <taxon>Apicomplexa</taxon>
        <taxon>Aconoidasida</taxon>
        <taxon>Haemosporida</taxon>
        <taxon>Plasmodiidae</taxon>
        <taxon>Plasmodium</taxon>
        <taxon>Plasmodium (Vinckeia)</taxon>
    </lineage>
</organism>
<dbReference type="NCBIfam" id="TIGR01599">
    <property type="entry name" value="PYST-A"/>
    <property type="match status" value="1"/>
</dbReference>
<dbReference type="InterPro" id="IPR023393">
    <property type="entry name" value="START-like_dom_sf"/>
</dbReference>
<keyword evidence="1" id="KW-0732">Signal</keyword>
<dbReference type="SUPFAM" id="SSF55961">
    <property type="entry name" value="Bet v1-like"/>
    <property type="match status" value="1"/>
</dbReference>
<dbReference type="EMBL" id="FMIN01000016">
    <property type="protein sequence ID" value="SCL82910.1"/>
    <property type="molecule type" value="Genomic_DNA"/>
</dbReference>
<accession>A0A1C6W9Q4</accession>
<reference evidence="2" key="1">
    <citation type="submission" date="2016-08" db="EMBL/GenBank/DDBJ databases">
        <authorList>
            <consortium name="Pathogen Informatics"/>
        </authorList>
    </citation>
    <scope>NUCLEOTIDE SEQUENCE</scope>
    <source>
        <strain evidence="2">DS</strain>
    </source>
</reference>
<dbReference type="Gene3D" id="3.30.530.20">
    <property type="match status" value="1"/>
</dbReference>
<gene>
    <name evidence="2" type="ORF">PCHDS_000491000</name>
</gene>
<feature type="signal peptide" evidence="1">
    <location>
        <begin position="1"/>
        <end position="25"/>
    </location>
</feature>
<protein>
    <submittedName>
        <fullName evidence="2">Fam-a protein</fullName>
    </submittedName>
</protein>
<feature type="chain" id="PRO_5008749450" evidence="1">
    <location>
        <begin position="26"/>
        <end position="306"/>
    </location>
</feature>
<evidence type="ECO:0000256" key="1">
    <source>
        <dbReference type="SAM" id="SignalP"/>
    </source>
</evidence>
<name>A0A1C6W9Q4_PLACE</name>
<proteinExistence type="predicted"/>
<evidence type="ECO:0000313" key="2">
    <source>
        <dbReference type="EMBL" id="SCL82910.1"/>
    </source>
</evidence>
<dbReference type="InterPro" id="IPR006486">
    <property type="entry name" value="PYST_A"/>
</dbReference>